<gene>
    <name evidence="1" type="ORF">GDO81_021784</name>
</gene>
<protein>
    <submittedName>
        <fullName evidence="1">Uncharacterized protein</fullName>
    </submittedName>
</protein>
<name>A0AAV6Z789_ENGPU</name>
<keyword evidence="2" id="KW-1185">Reference proteome</keyword>
<dbReference type="AlphaFoldDB" id="A0AAV6Z789"/>
<organism evidence="1 2">
    <name type="scientific">Engystomops pustulosus</name>
    <name type="common">Tungara frog</name>
    <name type="synonym">Physalaemus pustulosus</name>
    <dbReference type="NCBI Taxonomy" id="76066"/>
    <lineage>
        <taxon>Eukaryota</taxon>
        <taxon>Metazoa</taxon>
        <taxon>Chordata</taxon>
        <taxon>Craniata</taxon>
        <taxon>Vertebrata</taxon>
        <taxon>Euteleostomi</taxon>
        <taxon>Amphibia</taxon>
        <taxon>Batrachia</taxon>
        <taxon>Anura</taxon>
        <taxon>Neobatrachia</taxon>
        <taxon>Hyloidea</taxon>
        <taxon>Leptodactylidae</taxon>
        <taxon>Leiuperinae</taxon>
        <taxon>Engystomops</taxon>
    </lineage>
</organism>
<sequence length="81" mass="9764">MSACDYYLYTACFISLFFYKKWTVLYEIVLWFDDDDDDADQHLENPEGFYSLNPCLFPLKESLPPFSKFFLRRDKSMDVFT</sequence>
<dbReference type="EMBL" id="WNYA01001962">
    <property type="protein sequence ID" value="KAG8544826.1"/>
    <property type="molecule type" value="Genomic_DNA"/>
</dbReference>
<comment type="caution">
    <text evidence="1">The sequence shown here is derived from an EMBL/GenBank/DDBJ whole genome shotgun (WGS) entry which is preliminary data.</text>
</comment>
<dbReference type="Proteomes" id="UP000824782">
    <property type="component" value="Unassembled WGS sequence"/>
</dbReference>
<evidence type="ECO:0000313" key="1">
    <source>
        <dbReference type="EMBL" id="KAG8544826.1"/>
    </source>
</evidence>
<reference evidence="1" key="1">
    <citation type="thesis" date="2020" institute="ProQuest LLC" country="789 East Eisenhower Parkway, Ann Arbor, MI, USA">
        <title>Comparative Genomics and Chromosome Evolution.</title>
        <authorList>
            <person name="Mudd A.B."/>
        </authorList>
    </citation>
    <scope>NUCLEOTIDE SEQUENCE</scope>
    <source>
        <strain evidence="1">237g6f4</strain>
        <tissue evidence="1">Blood</tissue>
    </source>
</reference>
<evidence type="ECO:0000313" key="2">
    <source>
        <dbReference type="Proteomes" id="UP000824782"/>
    </source>
</evidence>
<proteinExistence type="predicted"/>
<accession>A0AAV6Z789</accession>